<dbReference type="InterPro" id="IPR011990">
    <property type="entry name" value="TPR-like_helical_dom_sf"/>
</dbReference>
<dbReference type="RefSeq" id="WP_015029393.1">
    <property type="nucleotide sequence ID" value="NC_018748.1"/>
</dbReference>
<dbReference type="PROSITE" id="PS51257">
    <property type="entry name" value="PROKAR_LIPOPROTEIN"/>
    <property type="match status" value="1"/>
</dbReference>
<dbReference type="InterPro" id="IPR041662">
    <property type="entry name" value="SusD-like_2"/>
</dbReference>
<feature type="signal peptide" evidence="1">
    <location>
        <begin position="1"/>
        <end position="18"/>
    </location>
</feature>
<reference evidence="2 3" key="1">
    <citation type="submission" date="2011-07" db="EMBL/GenBank/DDBJ databases">
        <title>The complete genome of chromosome of Emticicia oligotrophica DSM 17448.</title>
        <authorList>
            <consortium name="US DOE Joint Genome Institute (JGI-PGF)"/>
            <person name="Lucas S."/>
            <person name="Han J."/>
            <person name="Lapidus A."/>
            <person name="Bruce D."/>
            <person name="Goodwin L."/>
            <person name="Pitluck S."/>
            <person name="Peters L."/>
            <person name="Kyrpides N."/>
            <person name="Mavromatis K."/>
            <person name="Ivanova N."/>
            <person name="Ovchinnikova G."/>
            <person name="Teshima H."/>
            <person name="Detter J.C."/>
            <person name="Tapia R."/>
            <person name="Han C."/>
            <person name="Land M."/>
            <person name="Hauser L."/>
            <person name="Markowitz V."/>
            <person name="Cheng J.-F."/>
            <person name="Hugenholtz P."/>
            <person name="Woyke T."/>
            <person name="Wu D."/>
            <person name="Tindall B."/>
            <person name="Pomrenke H."/>
            <person name="Brambilla E."/>
            <person name="Klenk H.-P."/>
            <person name="Eisen J.A."/>
        </authorList>
    </citation>
    <scope>NUCLEOTIDE SEQUENCE [LARGE SCALE GENOMIC DNA]</scope>
    <source>
        <strain evidence="2 3">DSM 17448</strain>
    </source>
</reference>
<proteinExistence type="predicted"/>
<dbReference type="Pfam" id="PF12771">
    <property type="entry name" value="SusD-like_2"/>
    <property type="match status" value="1"/>
</dbReference>
<sequence>MKKIYLIFTAALTLFVSACQKTDFVEAYTDPSKISVTTVEKQFTGFLNANKWYVLPDYWNYFVVLRTTLNRYNQAVGWANSANQYIPGAAGVNDRWNNYYGFVAQYRELEKVYGKLSTTDQADRRIYMIAAAIYFYDHTQKVVDLHGDIPMTEAGKLSINGGDYDKSYPKYDTAEAIYTKMLDDLKAFSDELNSINVQSGILAGFKTQDFVNKGDLTLWKKYCNSLRLRILMRASAASAFSARATSEIADILNNPSKYPTIGSNTENIQIGVYDLNTDIHAKNFRSGLEDWDGNIAGKAMIDHMNKNADPRLRAMFEAGINAKGVYNGLDPLLDNATQTALIAGGTMAIYNRSTLSRNQFFPGMLMNAAEASFIAAEYYLKANNAAAAKTAYEKGVRQSIEFYYNLRKLSNDNTAPTLTAYTEEEVSKYLASADVSWDNATDKLNLIATQKWIHFSVVQPVDSWAEIRRLDLPKFNFQVDDANAQKQPPFRWNYPSSEQTYNATNYSSVKAKDNLSTKLFWDTK</sequence>
<keyword evidence="1" id="KW-0732">Signal</keyword>
<gene>
    <name evidence="2" type="ordered locus">Emtol_2560</name>
</gene>
<evidence type="ECO:0000256" key="1">
    <source>
        <dbReference type="SAM" id="SignalP"/>
    </source>
</evidence>
<organism evidence="2 3">
    <name type="scientific">Emticicia oligotrophica (strain DSM 17448 / CIP 109782 / MTCC 6937 / GPTSA100-15)</name>
    <dbReference type="NCBI Taxonomy" id="929562"/>
    <lineage>
        <taxon>Bacteria</taxon>
        <taxon>Pseudomonadati</taxon>
        <taxon>Bacteroidota</taxon>
        <taxon>Cytophagia</taxon>
        <taxon>Cytophagales</taxon>
        <taxon>Leadbetterellaceae</taxon>
        <taxon>Emticicia</taxon>
    </lineage>
</organism>
<dbReference type="EMBL" id="CP002961">
    <property type="protein sequence ID" value="AFK03696.1"/>
    <property type="molecule type" value="Genomic_DNA"/>
</dbReference>
<name>A0ABN4AMZ5_EMTOG</name>
<feature type="chain" id="PRO_5045193589" description="SusD/RagB family nutrient-binding outer membrane lipoprotein" evidence="1">
    <location>
        <begin position="19"/>
        <end position="524"/>
    </location>
</feature>
<evidence type="ECO:0000313" key="2">
    <source>
        <dbReference type="EMBL" id="AFK03696.1"/>
    </source>
</evidence>
<dbReference type="SUPFAM" id="SSF48452">
    <property type="entry name" value="TPR-like"/>
    <property type="match status" value="1"/>
</dbReference>
<evidence type="ECO:0000313" key="3">
    <source>
        <dbReference type="Proteomes" id="UP000002875"/>
    </source>
</evidence>
<dbReference type="Proteomes" id="UP000002875">
    <property type="component" value="Chromosome"/>
</dbReference>
<accession>A0ABN4AMZ5</accession>
<protein>
    <recommendedName>
        <fullName evidence="4">SusD/RagB family nutrient-binding outer membrane lipoprotein</fullName>
    </recommendedName>
</protein>
<keyword evidence="3" id="KW-1185">Reference proteome</keyword>
<evidence type="ECO:0008006" key="4">
    <source>
        <dbReference type="Google" id="ProtNLM"/>
    </source>
</evidence>
<dbReference type="Gene3D" id="1.25.40.390">
    <property type="match status" value="1"/>
</dbReference>